<keyword evidence="1" id="KW-1133">Transmembrane helix</keyword>
<protein>
    <submittedName>
        <fullName evidence="2">Uncharacterized protein</fullName>
    </submittedName>
</protein>
<proteinExistence type="predicted"/>
<name>A0A2S6MZ33_RHOGL</name>
<accession>A0A2S6MZ33</accession>
<dbReference type="AlphaFoldDB" id="A0A2S6MZ33"/>
<evidence type="ECO:0000313" key="3">
    <source>
        <dbReference type="Proteomes" id="UP000239724"/>
    </source>
</evidence>
<comment type="caution">
    <text evidence="2">The sequence shown here is derived from an EMBL/GenBank/DDBJ whole genome shotgun (WGS) entry which is preliminary data.</text>
</comment>
<feature type="transmembrane region" description="Helical" evidence="1">
    <location>
        <begin position="61"/>
        <end position="81"/>
    </location>
</feature>
<keyword evidence="1" id="KW-0472">Membrane</keyword>
<evidence type="ECO:0000313" key="2">
    <source>
        <dbReference type="EMBL" id="PPQ27627.1"/>
    </source>
</evidence>
<keyword evidence="1" id="KW-0812">Transmembrane</keyword>
<sequence length="82" mass="8394">MPALITTSAVGLAFDASGSVDGASTHYGNGRSAAPDEANLRTAVLPWGGVRDGDDLGSARGLMFGCMLGALMWVPIIAYFFG</sequence>
<evidence type="ECO:0000256" key="1">
    <source>
        <dbReference type="SAM" id="Phobius"/>
    </source>
</evidence>
<organism evidence="2 3">
    <name type="scientific">Rhodopila globiformis</name>
    <name type="common">Rhodopseudomonas globiformis</name>
    <dbReference type="NCBI Taxonomy" id="1071"/>
    <lineage>
        <taxon>Bacteria</taxon>
        <taxon>Pseudomonadati</taxon>
        <taxon>Pseudomonadota</taxon>
        <taxon>Alphaproteobacteria</taxon>
        <taxon>Acetobacterales</taxon>
        <taxon>Acetobacteraceae</taxon>
        <taxon>Rhodopila</taxon>
    </lineage>
</organism>
<keyword evidence="3" id="KW-1185">Reference proteome</keyword>
<gene>
    <name evidence="2" type="ORF">CCS01_26810</name>
</gene>
<dbReference type="RefSeq" id="WP_104521896.1">
    <property type="nucleotide sequence ID" value="NZ_NHRY01000255.1"/>
</dbReference>
<dbReference type="EMBL" id="NHRY01000255">
    <property type="protein sequence ID" value="PPQ27627.1"/>
    <property type="molecule type" value="Genomic_DNA"/>
</dbReference>
<dbReference type="Proteomes" id="UP000239724">
    <property type="component" value="Unassembled WGS sequence"/>
</dbReference>
<reference evidence="2 3" key="1">
    <citation type="journal article" date="2018" name="Arch. Microbiol.">
        <title>New insights into the metabolic potential of the phototrophic purple bacterium Rhodopila globiformis DSM 161(T) from its draft genome sequence and evidence for a vanadium-dependent nitrogenase.</title>
        <authorList>
            <person name="Imhoff J.F."/>
            <person name="Rahn T."/>
            <person name="Kunzel S."/>
            <person name="Neulinger S.C."/>
        </authorList>
    </citation>
    <scope>NUCLEOTIDE SEQUENCE [LARGE SCALE GENOMIC DNA]</scope>
    <source>
        <strain evidence="2 3">DSM 161</strain>
    </source>
</reference>